<reference evidence="2 3" key="1">
    <citation type="journal article" date="2019" name="Int. J. Syst. Evol. Microbiol.">
        <title>The Global Catalogue of Microorganisms (GCM) 10K type strain sequencing project: providing services to taxonomists for standard genome sequencing and annotation.</title>
        <authorList>
            <consortium name="The Broad Institute Genomics Platform"/>
            <consortium name="The Broad Institute Genome Sequencing Center for Infectious Disease"/>
            <person name="Wu L."/>
            <person name="Ma J."/>
        </authorList>
    </citation>
    <scope>NUCLEOTIDE SEQUENCE [LARGE SCALE GENOMIC DNA]</scope>
    <source>
        <strain evidence="2 3">JCM 16026</strain>
    </source>
</reference>
<feature type="compositionally biased region" description="Low complexity" evidence="1">
    <location>
        <begin position="20"/>
        <end position="36"/>
    </location>
</feature>
<dbReference type="EMBL" id="BAAAQT010000006">
    <property type="protein sequence ID" value="GAA2174861.1"/>
    <property type="molecule type" value="Genomic_DNA"/>
</dbReference>
<evidence type="ECO:0000313" key="3">
    <source>
        <dbReference type="Proteomes" id="UP001501599"/>
    </source>
</evidence>
<feature type="region of interest" description="Disordered" evidence="1">
    <location>
        <begin position="20"/>
        <end position="53"/>
    </location>
</feature>
<protein>
    <recommendedName>
        <fullName evidence="4">CopG family transcriptional regulator</fullName>
    </recommendedName>
</protein>
<proteinExistence type="predicted"/>
<keyword evidence="3" id="KW-1185">Reference proteome</keyword>
<evidence type="ECO:0008006" key="4">
    <source>
        <dbReference type="Google" id="ProtNLM"/>
    </source>
</evidence>
<sequence>MTIKRRTPEEDRAAAIAAFAEGAAPEPAPAAATPKPVTLDGPARPAPTSAIDEEASRVSLTMLVRFPDSDLPVRLQRLAAADDRSKHYMVLRALEAGLAVLEARS</sequence>
<comment type="caution">
    <text evidence="2">The sequence shown here is derived from an EMBL/GenBank/DDBJ whole genome shotgun (WGS) entry which is preliminary data.</text>
</comment>
<evidence type="ECO:0000256" key="1">
    <source>
        <dbReference type="SAM" id="MobiDB-lite"/>
    </source>
</evidence>
<dbReference type="RefSeq" id="WP_344343620.1">
    <property type="nucleotide sequence ID" value="NZ_BAAAQT010000006.1"/>
</dbReference>
<accession>A0ABN3AUA1</accession>
<organism evidence="2 3">
    <name type="scientific">Agrococcus versicolor</name>
    <dbReference type="NCBI Taxonomy" id="501482"/>
    <lineage>
        <taxon>Bacteria</taxon>
        <taxon>Bacillati</taxon>
        <taxon>Actinomycetota</taxon>
        <taxon>Actinomycetes</taxon>
        <taxon>Micrococcales</taxon>
        <taxon>Microbacteriaceae</taxon>
        <taxon>Agrococcus</taxon>
    </lineage>
</organism>
<gene>
    <name evidence="2" type="ORF">GCM10009846_22440</name>
</gene>
<evidence type="ECO:0000313" key="2">
    <source>
        <dbReference type="EMBL" id="GAA2174861.1"/>
    </source>
</evidence>
<dbReference type="Proteomes" id="UP001501599">
    <property type="component" value="Unassembled WGS sequence"/>
</dbReference>
<name>A0ABN3AUA1_9MICO</name>